<gene>
    <name evidence="1" type="ORF">V6N11_030852</name>
</gene>
<evidence type="ECO:0000313" key="2">
    <source>
        <dbReference type="Proteomes" id="UP001396334"/>
    </source>
</evidence>
<sequence>MSKGGGAGAGGRSPILCRAEDGWLPGGEDTAETPYTGTQRGFRFGKPCIGILPPLSIALTVIASFEKSDACAVVDMPQWWEKSFALPA</sequence>
<name>A0ABR2AIE3_9ROSI</name>
<accession>A0ABR2AIE3</accession>
<reference evidence="1 2" key="1">
    <citation type="journal article" date="2024" name="G3 (Bethesda)">
        <title>Genome assembly of Hibiscus sabdariffa L. provides insights into metabolisms of medicinal natural products.</title>
        <authorList>
            <person name="Kim T."/>
        </authorList>
    </citation>
    <scope>NUCLEOTIDE SEQUENCE [LARGE SCALE GENOMIC DNA]</scope>
    <source>
        <strain evidence="1">TK-2024</strain>
        <tissue evidence="1">Old leaves</tissue>
    </source>
</reference>
<dbReference type="EMBL" id="JBBPBN010000245">
    <property type="protein sequence ID" value="KAK8492630.1"/>
    <property type="molecule type" value="Genomic_DNA"/>
</dbReference>
<keyword evidence="2" id="KW-1185">Reference proteome</keyword>
<protein>
    <submittedName>
        <fullName evidence="1">Uncharacterized protein</fullName>
    </submittedName>
</protein>
<comment type="caution">
    <text evidence="1">The sequence shown here is derived from an EMBL/GenBank/DDBJ whole genome shotgun (WGS) entry which is preliminary data.</text>
</comment>
<dbReference type="Proteomes" id="UP001396334">
    <property type="component" value="Unassembled WGS sequence"/>
</dbReference>
<evidence type="ECO:0000313" key="1">
    <source>
        <dbReference type="EMBL" id="KAK8492630.1"/>
    </source>
</evidence>
<organism evidence="1 2">
    <name type="scientific">Hibiscus sabdariffa</name>
    <name type="common">roselle</name>
    <dbReference type="NCBI Taxonomy" id="183260"/>
    <lineage>
        <taxon>Eukaryota</taxon>
        <taxon>Viridiplantae</taxon>
        <taxon>Streptophyta</taxon>
        <taxon>Embryophyta</taxon>
        <taxon>Tracheophyta</taxon>
        <taxon>Spermatophyta</taxon>
        <taxon>Magnoliopsida</taxon>
        <taxon>eudicotyledons</taxon>
        <taxon>Gunneridae</taxon>
        <taxon>Pentapetalae</taxon>
        <taxon>rosids</taxon>
        <taxon>malvids</taxon>
        <taxon>Malvales</taxon>
        <taxon>Malvaceae</taxon>
        <taxon>Malvoideae</taxon>
        <taxon>Hibiscus</taxon>
    </lineage>
</organism>
<proteinExistence type="predicted"/>